<dbReference type="InterPro" id="IPR053781">
    <property type="entry name" value="F-box_AtFBL13-like"/>
</dbReference>
<dbReference type="InterPro" id="IPR053772">
    <property type="entry name" value="At1g61320/At1g61330-like"/>
</dbReference>
<evidence type="ECO:0000259" key="1">
    <source>
        <dbReference type="PROSITE" id="PS50181"/>
    </source>
</evidence>
<dbReference type="Gene3D" id="1.20.1280.50">
    <property type="match status" value="1"/>
</dbReference>
<proteinExistence type="predicted"/>
<dbReference type="InterPro" id="IPR055357">
    <property type="entry name" value="LRR_At1g61320_AtMIF1"/>
</dbReference>
<organism evidence="2 3">
    <name type="scientific">Chenopodium quinoa</name>
    <name type="common">Quinoa</name>
    <dbReference type="NCBI Taxonomy" id="63459"/>
    <lineage>
        <taxon>Eukaryota</taxon>
        <taxon>Viridiplantae</taxon>
        <taxon>Streptophyta</taxon>
        <taxon>Embryophyta</taxon>
        <taxon>Tracheophyta</taxon>
        <taxon>Spermatophyta</taxon>
        <taxon>Magnoliopsida</taxon>
        <taxon>eudicotyledons</taxon>
        <taxon>Gunneridae</taxon>
        <taxon>Pentapetalae</taxon>
        <taxon>Caryophyllales</taxon>
        <taxon>Chenopodiaceae</taxon>
        <taxon>Chenopodioideae</taxon>
        <taxon>Atripliceae</taxon>
        <taxon>Chenopodium</taxon>
    </lineage>
</organism>
<dbReference type="SUPFAM" id="SSF52058">
    <property type="entry name" value="L domain-like"/>
    <property type="match status" value="1"/>
</dbReference>
<dbReference type="Pfam" id="PF08387">
    <property type="entry name" value="FBD"/>
    <property type="match status" value="1"/>
</dbReference>
<name>A0A803L8D0_CHEQI</name>
<reference evidence="2" key="2">
    <citation type="submission" date="2021-03" db="UniProtKB">
        <authorList>
            <consortium name="EnsemblPlants"/>
        </authorList>
    </citation>
    <scope>IDENTIFICATION</scope>
</reference>
<dbReference type="PROSITE" id="PS50181">
    <property type="entry name" value="FBOX"/>
    <property type="match status" value="1"/>
</dbReference>
<dbReference type="EnsemblPlants" id="AUR62008119-RA">
    <property type="protein sequence ID" value="AUR62008119-RA:cds"/>
    <property type="gene ID" value="AUR62008119"/>
</dbReference>
<dbReference type="SUPFAM" id="SSF81383">
    <property type="entry name" value="F-box domain"/>
    <property type="match status" value="1"/>
</dbReference>
<evidence type="ECO:0000313" key="3">
    <source>
        <dbReference type="Proteomes" id="UP000596660"/>
    </source>
</evidence>
<dbReference type="Pfam" id="PF00646">
    <property type="entry name" value="F-box"/>
    <property type="match status" value="1"/>
</dbReference>
<feature type="domain" description="F-box" evidence="1">
    <location>
        <begin position="25"/>
        <end position="59"/>
    </location>
</feature>
<dbReference type="AlphaFoldDB" id="A0A803L8D0"/>
<keyword evidence="3" id="KW-1185">Reference proteome</keyword>
<dbReference type="InterPro" id="IPR036047">
    <property type="entry name" value="F-box-like_dom_sf"/>
</dbReference>
<dbReference type="InterPro" id="IPR032675">
    <property type="entry name" value="LRR_dom_sf"/>
</dbReference>
<dbReference type="PANTHER" id="PTHR34145:SF68">
    <property type="entry name" value="FBD DOMAIN-CONTAINING PROTEIN"/>
    <property type="match status" value="1"/>
</dbReference>
<dbReference type="InterPro" id="IPR006566">
    <property type="entry name" value="FBD"/>
</dbReference>
<dbReference type="PANTHER" id="PTHR34145">
    <property type="entry name" value="OS02G0105600 PROTEIN"/>
    <property type="match status" value="1"/>
</dbReference>
<accession>A0A803L8D0</accession>
<dbReference type="Gramene" id="AUR62008119-RA">
    <property type="protein sequence ID" value="AUR62008119-RA:cds"/>
    <property type="gene ID" value="AUR62008119"/>
</dbReference>
<reference evidence="2" key="1">
    <citation type="journal article" date="2017" name="Nature">
        <title>The genome of Chenopodium quinoa.</title>
        <authorList>
            <person name="Jarvis D.E."/>
            <person name="Ho Y.S."/>
            <person name="Lightfoot D.J."/>
            <person name="Schmoeckel S.M."/>
            <person name="Li B."/>
            <person name="Borm T.J.A."/>
            <person name="Ohyanagi H."/>
            <person name="Mineta K."/>
            <person name="Michell C.T."/>
            <person name="Saber N."/>
            <person name="Kharbatia N.M."/>
            <person name="Rupper R.R."/>
            <person name="Sharp A.R."/>
            <person name="Dally N."/>
            <person name="Boughton B.A."/>
            <person name="Woo Y.H."/>
            <person name="Gao G."/>
            <person name="Schijlen E.G.W.M."/>
            <person name="Guo X."/>
            <person name="Momin A.A."/>
            <person name="Negrao S."/>
            <person name="Al-Babili S."/>
            <person name="Gehring C."/>
            <person name="Roessner U."/>
            <person name="Jung C."/>
            <person name="Murphy K."/>
            <person name="Arold S.T."/>
            <person name="Gojobori T."/>
            <person name="van der Linden C.G."/>
            <person name="van Loo E.N."/>
            <person name="Jellen E.N."/>
            <person name="Maughan P.J."/>
            <person name="Tester M."/>
        </authorList>
    </citation>
    <scope>NUCLEOTIDE SEQUENCE [LARGE SCALE GENOMIC DNA]</scope>
    <source>
        <strain evidence="2">cv. PI 614886</strain>
    </source>
</reference>
<dbReference type="Proteomes" id="UP000596660">
    <property type="component" value="Unplaced"/>
</dbReference>
<evidence type="ECO:0000313" key="2">
    <source>
        <dbReference type="EnsemblPlants" id="AUR62008119-RA:cds"/>
    </source>
</evidence>
<sequence>MMKKTWPALKSCKHQCSEARGVGLNDRLSELPHDILLLIMSFLTMNEAARTSVLSRKWKFMWQCFPVLFFEANSPTMERIKKDDQLLFQERLGITRWVNSVLEAHRGLTIDELRVIFDLDVDCESYIDKSISLIDCYTWPLKCRVQSFDPRNLASLRSLCLKYVNLTVEDLECLLKYCPALEDLRIVGGASALTDIHLPHSPLQLKHLEVSCCPRLASIDIFVPKLVSFTYQGCPIVLCLRGASLLSAVSIGNGDYQGSVVPFASGSLSTYFQQLDYLKWDLLLNPRCSNIIQFSGNGRIYDLYKMKEIKYNGRPFTSLKTLELFGLLGQPIDMQFATFIVENSIMLKDVIFQLPTLNYAPFYKHAMNRIRKFKRCLPQGVNFILYKLLDRNAHVSPGST</sequence>
<dbReference type="Gene3D" id="3.80.10.10">
    <property type="entry name" value="Ribonuclease Inhibitor"/>
    <property type="match status" value="1"/>
</dbReference>
<protein>
    <recommendedName>
        <fullName evidence="1">F-box domain-containing protein</fullName>
    </recommendedName>
</protein>
<dbReference type="Pfam" id="PF23622">
    <property type="entry name" value="LRR_At1g61320_AtMIF1"/>
    <property type="match status" value="1"/>
</dbReference>
<dbReference type="CDD" id="cd22160">
    <property type="entry name" value="F-box_AtFBL13-like"/>
    <property type="match status" value="1"/>
</dbReference>
<dbReference type="InterPro" id="IPR001810">
    <property type="entry name" value="F-box_dom"/>
</dbReference>